<keyword evidence="4" id="KW-0067">ATP-binding</keyword>
<keyword evidence="1" id="KW-0547">Nucleotide-binding</keyword>
<dbReference type="PROSITE" id="PS51194">
    <property type="entry name" value="HELICASE_CTER"/>
    <property type="match status" value="1"/>
</dbReference>
<dbReference type="CDD" id="cd17990">
    <property type="entry name" value="DEXHc_HrpB"/>
    <property type="match status" value="1"/>
</dbReference>
<dbReference type="RefSeq" id="WP_235312783.1">
    <property type="nucleotide sequence ID" value="NZ_JAKGAS010000005.1"/>
</dbReference>
<organism evidence="7 8">
    <name type="scientific">Paraglaciecola algarum</name>
    <dbReference type="NCBI Taxonomy" id="3050085"/>
    <lineage>
        <taxon>Bacteria</taxon>
        <taxon>Pseudomonadati</taxon>
        <taxon>Pseudomonadota</taxon>
        <taxon>Gammaproteobacteria</taxon>
        <taxon>Alteromonadales</taxon>
        <taxon>Alteromonadaceae</taxon>
        <taxon>Paraglaciecola</taxon>
    </lineage>
</organism>
<evidence type="ECO:0000259" key="6">
    <source>
        <dbReference type="PROSITE" id="PS51194"/>
    </source>
</evidence>
<dbReference type="SMART" id="SM00487">
    <property type="entry name" value="DEXDc"/>
    <property type="match status" value="1"/>
</dbReference>
<evidence type="ECO:0000256" key="2">
    <source>
        <dbReference type="ARBA" id="ARBA00022801"/>
    </source>
</evidence>
<feature type="domain" description="Helicase C-terminal" evidence="6">
    <location>
        <begin position="197"/>
        <end position="366"/>
    </location>
</feature>
<feature type="domain" description="Helicase ATP-binding" evidence="5">
    <location>
        <begin position="11"/>
        <end position="175"/>
    </location>
</feature>
<dbReference type="SMART" id="SM00490">
    <property type="entry name" value="HELICc"/>
    <property type="match status" value="1"/>
</dbReference>
<dbReference type="EMBL" id="JAKGAS010000005">
    <property type="protein sequence ID" value="MCF2948779.1"/>
    <property type="molecule type" value="Genomic_DNA"/>
</dbReference>
<dbReference type="PANTHER" id="PTHR43519">
    <property type="entry name" value="ATP-DEPENDENT RNA HELICASE HRPB"/>
    <property type="match status" value="1"/>
</dbReference>
<dbReference type="InterPro" id="IPR001650">
    <property type="entry name" value="Helicase_C-like"/>
</dbReference>
<dbReference type="InterPro" id="IPR010225">
    <property type="entry name" value="HrpB"/>
</dbReference>
<protein>
    <submittedName>
        <fullName evidence="7">ATP-dependent helicase HrpB</fullName>
    </submittedName>
</protein>
<dbReference type="PIRSF" id="PIRSF005496">
    <property type="entry name" value="ATP_hel_hrpB"/>
    <property type="match status" value="1"/>
</dbReference>
<name>A0ABS9D789_9ALTE</name>
<dbReference type="PANTHER" id="PTHR43519:SF1">
    <property type="entry name" value="ATP-DEPENDENT RNA HELICASE HRPB"/>
    <property type="match status" value="1"/>
</dbReference>
<sequence length="847" mass="94738">MLPVSQILPALHQQLNSGDAIVVAPPGAGKSTCLPLSLLTLECFKHKKILMLQPRRLAARNIATYLAKQLNESVGQTIGYRIRGETKVSAHTCIEIVTEGILTRMLQNEPELPDVALVIFDEFHERNIHADFSLALCLEVQQALRDDLRLLVMSATLDVQAIQTLMPQAKLLESQGRTYPVEIEYRVGHSSLPLAENISRVVIEVFAKHQGDGLVFLPGAADINKTAEKLKQHFSADVSVHCLYSELAKQQQDLALQPDKNGKRKIVLATNIAETSLTIEGIEFVVDSGVEKTAVFHLNRGITHLQTKKISQASAIQRAGRAGRLGPGTCYRLWSKEQQDRLTPQSIPEILQTDMSSFMLESAIWGAPVKELSLIDYPTDAQLAQGSDFLKQLGLLDRSQNITPLGRQVHGLSGHPSIAVMLLKSKEISQAHLSLACTLAALFESKDPLPRTSSQIIGAEISARLHFLLTQKNHAIWQIIKQWHKKLNCQLPANPASGWPFEDVAVLVGFAYPQWLAKQRSAERYQLANGAGAVLQRDDALLAQKWLAVGTMTSSDSQQDNAQIRYAEPISLKQIEQHFSHLINQQEMLEWEDTQQKIAAYSIKSLGKITIVKQPLAKPSSQQICDIWQQVITKKGIQDLPFDETTWQFVYRVRLAKELQIEGVLADFSDAGLLASMDSWLLPYLNNVTSWAQLSQCNFSGQLKALLDYPEQQILNEHLPEVLALPSGRNSRLYYFAPRIEDSINEGSESNNTKVTLSVRMQELYGLKQHPKVNKGKLALTIELLSPAQRPLQTTQDLPGFWNGSYKEVQKEMKGRYPRHFWPDDPVNSQATTTTKKRMLMNEQNRA</sequence>
<dbReference type="SUPFAM" id="SSF52540">
    <property type="entry name" value="P-loop containing nucleoside triphosphate hydrolases"/>
    <property type="match status" value="1"/>
</dbReference>
<dbReference type="CDD" id="cd18791">
    <property type="entry name" value="SF2_C_RHA"/>
    <property type="match status" value="1"/>
</dbReference>
<dbReference type="InterPro" id="IPR027417">
    <property type="entry name" value="P-loop_NTPase"/>
</dbReference>
<dbReference type="InterPro" id="IPR007502">
    <property type="entry name" value="Helicase-assoc_dom"/>
</dbReference>
<dbReference type="Pfam" id="PF08482">
    <property type="entry name" value="HrpB_C"/>
    <property type="match status" value="1"/>
</dbReference>
<evidence type="ECO:0000313" key="7">
    <source>
        <dbReference type="EMBL" id="MCF2948779.1"/>
    </source>
</evidence>
<evidence type="ECO:0000256" key="4">
    <source>
        <dbReference type="ARBA" id="ARBA00022840"/>
    </source>
</evidence>
<dbReference type="InterPro" id="IPR011545">
    <property type="entry name" value="DEAD/DEAH_box_helicase_dom"/>
</dbReference>
<dbReference type="InterPro" id="IPR049614">
    <property type="entry name" value="HrpB_DEXH"/>
</dbReference>
<evidence type="ECO:0000256" key="3">
    <source>
        <dbReference type="ARBA" id="ARBA00022806"/>
    </source>
</evidence>
<reference evidence="7 8" key="1">
    <citation type="submission" date="2022-01" db="EMBL/GenBank/DDBJ databases">
        <title>Paraglaciecola sp. G1-23.</title>
        <authorList>
            <person name="Jin M.S."/>
            <person name="Han D.M."/>
            <person name="Kim H.M."/>
            <person name="Jeon C.O."/>
        </authorList>
    </citation>
    <scope>NUCLEOTIDE SEQUENCE [LARGE SCALE GENOMIC DNA]</scope>
    <source>
        <strain evidence="7 8">G1-23</strain>
    </source>
</reference>
<dbReference type="Gene3D" id="1.20.120.1080">
    <property type="match status" value="1"/>
</dbReference>
<evidence type="ECO:0000259" key="5">
    <source>
        <dbReference type="PROSITE" id="PS51192"/>
    </source>
</evidence>
<gene>
    <name evidence="7" type="primary">hrpB</name>
    <name evidence="7" type="ORF">L0668_11725</name>
</gene>
<keyword evidence="3 7" id="KW-0347">Helicase</keyword>
<dbReference type="GO" id="GO:0004386">
    <property type="term" value="F:helicase activity"/>
    <property type="evidence" value="ECO:0007669"/>
    <property type="project" value="UniProtKB-KW"/>
</dbReference>
<dbReference type="Gene3D" id="3.40.50.300">
    <property type="entry name" value="P-loop containing nucleotide triphosphate hydrolases"/>
    <property type="match status" value="2"/>
</dbReference>
<proteinExistence type="predicted"/>
<keyword evidence="2" id="KW-0378">Hydrolase</keyword>
<dbReference type="Proteomes" id="UP001521137">
    <property type="component" value="Unassembled WGS sequence"/>
</dbReference>
<dbReference type="Pfam" id="PF00270">
    <property type="entry name" value="DEAD"/>
    <property type="match status" value="1"/>
</dbReference>
<dbReference type="NCBIfam" id="TIGR01970">
    <property type="entry name" value="DEAH_box_HrpB"/>
    <property type="match status" value="1"/>
</dbReference>
<dbReference type="InterPro" id="IPR014001">
    <property type="entry name" value="Helicase_ATP-bd"/>
</dbReference>
<keyword evidence="8" id="KW-1185">Reference proteome</keyword>
<dbReference type="Pfam" id="PF00271">
    <property type="entry name" value="Helicase_C"/>
    <property type="match status" value="1"/>
</dbReference>
<evidence type="ECO:0000313" key="8">
    <source>
        <dbReference type="Proteomes" id="UP001521137"/>
    </source>
</evidence>
<dbReference type="InterPro" id="IPR013689">
    <property type="entry name" value="RNA_helicase_ATP-dep_HrpB_C"/>
</dbReference>
<comment type="caution">
    <text evidence="7">The sequence shown here is derived from an EMBL/GenBank/DDBJ whole genome shotgun (WGS) entry which is preliminary data.</text>
</comment>
<dbReference type="PROSITE" id="PS51192">
    <property type="entry name" value="HELICASE_ATP_BIND_1"/>
    <property type="match status" value="1"/>
</dbReference>
<accession>A0ABS9D789</accession>
<evidence type="ECO:0000256" key="1">
    <source>
        <dbReference type="ARBA" id="ARBA00022741"/>
    </source>
</evidence>
<dbReference type="SMART" id="SM00847">
    <property type="entry name" value="HA2"/>
    <property type="match status" value="1"/>
</dbReference>